<dbReference type="InterPro" id="IPR050109">
    <property type="entry name" value="HTH-type_TetR-like_transc_reg"/>
</dbReference>
<evidence type="ECO:0000313" key="5">
    <source>
        <dbReference type="Proteomes" id="UP000078252"/>
    </source>
</evidence>
<keyword evidence="1 2" id="KW-0238">DNA-binding</keyword>
<dbReference type="AlphaFoldDB" id="A0A175RZS6"/>
<dbReference type="PANTHER" id="PTHR30055">
    <property type="entry name" value="HTH-TYPE TRANSCRIPTIONAL REGULATOR RUTR"/>
    <property type="match status" value="1"/>
</dbReference>
<evidence type="ECO:0000256" key="2">
    <source>
        <dbReference type="PROSITE-ProRule" id="PRU00335"/>
    </source>
</evidence>
<evidence type="ECO:0000313" key="4">
    <source>
        <dbReference type="EMBL" id="KTR09097.1"/>
    </source>
</evidence>
<dbReference type="SUPFAM" id="SSF46689">
    <property type="entry name" value="Homeodomain-like"/>
    <property type="match status" value="1"/>
</dbReference>
<name>A0A175RZS6_9MICO</name>
<feature type="domain" description="HTH tetR-type" evidence="3">
    <location>
        <begin position="15"/>
        <end position="75"/>
    </location>
</feature>
<protein>
    <recommendedName>
        <fullName evidence="3">HTH tetR-type domain-containing protein</fullName>
    </recommendedName>
</protein>
<dbReference type="GO" id="GO:0003700">
    <property type="term" value="F:DNA-binding transcription factor activity"/>
    <property type="evidence" value="ECO:0007669"/>
    <property type="project" value="TreeGrafter"/>
</dbReference>
<dbReference type="SUPFAM" id="SSF48498">
    <property type="entry name" value="Tetracyclin repressor-like, C-terminal domain"/>
    <property type="match status" value="1"/>
</dbReference>
<dbReference type="EMBL" id="LDQC01000022">
    <property type="protein sequence ID" value="KTR09097.1"/>
    <property type="molecule type" value="Genomic_DNA"/>
</dbReference>
<gene>
    <name evidence="4" type="ORF">NS184_03710</name>
</gene>
<reference evidence="4 5" key="1">
    <citation type="journal article" date="2016" name="Front. Microbiol.">
        <title>Genomic Resource of Rice Seed Associated Bacteria.</title>
        <authorList>
            <person name="Midha S."/>
            <person name="Bansal K."/>
            <person name="Sharma S."/>
            <person name="Kumar N."/>
            <person name="Patil P.P."/>
            <person name="Chaudhry V."/>
            <person name="Patil P.B."/>
        </authorList>
    </citation>
    <scope>NUCLEOTIDE SEQUENCE [LARGE SCALE GENOMIC DNA]</scope>
    <source>
        <strain evidence="4 5">NS184</strain>
    </source>
</reference>
<proteinExistence type="predicted"/>
<dbReference type="InterPro" id="IPR001647">
    <property type="entry name" value="HTH_TetR"/>
</dbReference>
<dbReference type="Proteomes" id="UP000078252">
    <property type="component" value="Unassembled WGS sequence"/>
</dbReference>
<dbReference type="Gene3D" id="1.10.357.10">
    <property type="entry name" value="Tetracycline Repressor, domain 2"/>
    <property type="match status" value="1"/>
</dbReference>
<dbReference type="PROSITE" id="PS50977">
    <property type="entry name" value="HTH_TETR_2"/>
    <property type="match status" value="1"/>
</dbReference>
<evidence type="ECO:0000259" key="3">
    <source>
        <dbReference type="PROSITE" id="PS50977"/>
    </source>
</evidence>
<comment type="caution">
    <text evidence="4">The sequence shown here is derived from an EMBL/GenBank/DDBJ whole genome shotgun (WGS) entry which is preliminary data.</text>
</comment>
<dbReference type="PANTHER" id="PTHR30055:SF228">
    <property type="entry name" value="TRANSCRIPTIONAL REGULATOR-RELATED"/>
    <property type="match status" value="1"/>
</dbReference>
<sequence length="212" mass="22152">MRVPTTPARRRLSPAEREAQITEAAIALARADGLTAVTLRGTAASVGVAPSLVAHYFPAMEDLVGDTFRAIASDEVAEVTRLVARESDPVAQLSVLLAAVTDPARDDVAVLWADAWSLGRTNDVLAAAARDVMDEWQRLATGVVEAGVSAGVMHTEDPAAVGRLLFALVDATNGYALVDHLDRSTRDDLVRSTTARAVGLDAAALGASQLNG</sequence>
<dbReference type="STRING" id="33881.NS184_03710"/>
<dbReference type="InterPro" id="IPR009057">
    <property type="entry name" value="Homeodomain-like_sf"/>
</dbReference>
<evidence type="ECO:0000256" key="1">
    <source>
        <dbReference type="ARBA" id="ARBA00023125"/>
    </source>
</evidence>
<dbReference type="Pfam" id="PF00440">
    <property type="entry name" value="TetR_N"/>
    <property type="match status" value="1"/>
</dbReference>
<dbReference type="PATRIC" id="fig|33881.3.peg.1009"/>
<organism evidence="4 5">
    <name type="scientific">Curtobacterium luteum</name>
    <dbReference type="NCBI Taxonomy" id="33881"/>
    <lineage>
        <taxon>Bacteria</taxon>
        <taxon>Bacillati</taxon>
        <taxon>Actinomycetota</taxon>
        <taxon>Actinomycetes</taxon>
        <taxon>Micrococcales</taxon>
        <taxon>Microbacteriaceae</taxon>
        <taxon>Curtobacterium</taxon>
    </lineage>
</organism>
<dbReference type="InterPro" id="IPR036271">
    <property type="entry name" value="Tet_transcr_reg_TetR-rel_C_sf"/>
</dbReference>
<accession>A0A175RZS6</accession>
<dbReference type="OrthoDB" id="4548508at2"/>
<dbReference type="GO" id="GO:0000976">
    <property type="term" value="F:transcription cis-regulatory region binding"/>
    <property type="evidence" value="ECO:0007669"/>
    <property type="project" value="TreeGrafter"/>
</dbReference>
<feature type="DNA-binding region" description="H-T-H motif" evidence="2">
    <location>
        <begin position="38"/>
        <end position="57"/>
    </location>
</feature>